<evidence type="ECO:0000256" key="1">
    <source>
        <dbReference type="ARBA" id="ARBA00022603"/>
    </source>
</evidence>
<dbReference type="EMBL" id="DVLP01000211">
    <property type="protein sequence ID" value="HIT75305.1"/>
    <property type="molecule type" value="Genomic_DNA"/>
</dbReference>
<evidence type="ECO:0000256" key="2">
    <source>
        <dbReference type="ARBA" id="ARBA00022679"/>
    </source>
</evidence>
<protein>
    <submittedName>
        <fullName evidence="3">16S rRNA (Guanine(966)-N(2))-methyltransferase RsmD</fullName>
        <ecNumber evidence="3">2.1.1.171</ecNumber>
    </submittedName>
</protein>
<dbReference type="PANTHER" id="PTHR43542:SF1">
    <property type="entry name" value="METHYLTRANSFERASE"/>
    <property type="match status" value="1"/>
</dbReference>
<dbReference type="EC" id="2.1.1.171" evidence="3"/>
<organism evidence="3 4">
    <name type="scientific">Candidatus Avipropionibacterium avicola</name>
    <dbReference type="NCBI Taxonomy" id="2840701"/>
    <lineage>
        <taxon>Bacteria</taxon>
        <taxon>Bacillati</taxon>
        <taxon>Actinomycetota</taxon>
        <taxon>Actinomycetes</taxon>
        <taxon>Propionibacteriales</taxon>
        <taxon>Propionibacteriaceae</taxon>
        <taxon>Propionibacteriaceae incertae sedis</taxon>
        <taxon>Candidatus Avipropionibacterium</taxon>
    </lineage>
</organism>
<dbReference type="PIRSF" id="PIRSF004553">
    <property type="entry name" value="CHP00095"/>
    <property type="match status" value="1"/>
</dbReference>
<dbReference type="InterPro" id="IPR004398">
    <property type="entry name" value="RNA_MeTrfase_RsmD"/>
</dbReference>
<dbReference type="InterPro" id="IPR002052">
    <property type="entry name" value="DNA_methylase_N6_adenine_CS"/>
</dbReference>
<keyword evidence="2 3" id="KW-0808">Transferase</keyword>
<evidence type="ECO:0000313" key="3">
    <source>
        <dbReference type="EMBL" id="HIT75305.1"/>
    </source>
</evidence>
<name>A0A9D1GYU4_9ACTN</name>
<keyword evidence="1 3" id="KW-0489">Methyltransferase</keyword>
<dbReference type="Gene3D" id="3.40.50.150">
    <property type="entry name" value="Vaccinia Virus protein VP39"/>
    <property type="match status" value="1"/>
</dbReference>
<dbReference type="GO" id="GO:0052913">
    <property type="term" value="F:16S rRNA (guanine(966)-N(2))-methyltransferase activity"/>
    <property type="evidence" value="ECO:0007669"/>
    <property type="project" value="UniProtKB-EC"/>
</dbReference>
<dbReference type="CDD" id="cd02440">
    <property type="entry name" value="AdoMet_MTases"/>
    <property type="match status" value="1"/>
</dbReference>
<dbReference type="Pfam" id="PF03602">
    <property type="entry name" value="Cons_hypoth95"/>
    <property type="match status" value="1"/>
</dbReference>
<dbReference type="InterPro" id="IPR029063">
    <property type="entry name" value="SAM-dependent_MTases_sf"/>
</dbReference>
<reference evidence="3" key="2">
    <citation type="journal article" date="2021" name="PeerJ">
        <title>Extensive microbial diversity within the chicken gut microbiome revealed by metagenomics and culture.</title>
        <authorList>
            <person name="Gilroy R."/>
            <person name="Ravi A."/>
            <person name="Getino M."/>
            <person name="Pursley I."/>
            <person name="Horton D.L."/>
            <person name="Alikhan N.F."/>
            <person name="Baker D."/>
            <person name="Gharbi K."/>
            <person name="Hall N."/>
            <person name="Watson M."/>
            <person name="Adriaenssens E.M."/>
            <person name="Foster-Nyarko E."/>
            <person name="Jarju S."/>
            <person name="Secka A."/>
            <person name="Antonio M."/>
            <person name="Oren A."/>
            <person name="Chaudhuri R.R."/>
            <person name="La Ragione R."/>
            <person name="Hildebrand F."/>
            <person name="Pallen M.J."/>
        </authorList>
    </citation>
    <scope>NUCLEOTIDE SEQUENCE</scope>
    <source>
        <strain evidence="3">ChiGjej1B1-24693</strain>
    </source>
</reference>
<dbReference type="GO" id="GO:0003676">
    <property type="term" value="F:nucleic acid binding"/>
    <property type="evidence" value="ECO:0007669"/>
    <property type="project" value="InterPro"/>
</dbReference>
<comment type="caution">
    <text evidence="3">The sequence shown here is derived from an EMBL/GenBank/DDBJ whole genome shotgun (WGS) entry which is preliminary data.</text>
</comment>
<proteinExistence type="predicted"/>
<reference evidence="3" key="1">
    <citation type="submission" date="2020-10" db="EMBL/GenBank/DDBJ databases">
        <authorList>
            <person name="Gilroy R."/>
        </authorList>
    </citation>
    <scope>NUCLEOTIDE SEQUENCE</scope>
    <source>
        <strain evidence="3">ChiGjej1B1-24693</strain>
    </source>
</reference>
<dbReference type="PANTHER" id="PTHR43542">
    <property type="entry name" value="METHYLTRANSFERASE"/>
    <property type="match status" value="1"/>
</dbReference>
<dbReference type="AlphaFoldDB" id="A0A9D1GYU4"/>
<dbReference type="Proteomes" id="UP000886842">
    <property type="component" value="Unassembled WGS sequence"/>
</dbReference>
<gene>
    <name evidence="3" type="primary">rsmD</name>
    <name evidence="3" type="ORF">IAA98_06955</name>
</gene>
<dbReference type="NCBIfam" id="TIGR00095">
    <property type="entry name" value="16S rRNA (guanine(966)-N(2))-methyltransferase RsmD"/>
    <property type="match status" value="1"/>
</dbReference>
<evidence type="ECO:0000313" key="4">
    <source>
        <dbReference type="Proteomes" id="UP000886842"/>
    </source>
</evidence>
<dbReference type="PROSITE" id="PS00092">
    <property type="entry name" value="N6_MTASE"/>
    <property type="match status" value="1"/>
</dbReference>
<dbReference type="SUPFAM" id="SSF53335">
    <property type="entry name" value="S-adenosyl-L-methionine-dependent methyltransferases"/>
    <property type="match status" value="1"/>
</dbReference>
<sequence>MSRIIAGSCRGRRLSMPAGSATRPTSDRVREAVFTSLVSWLGTAGEDPATTMAGIGLLDLYAGSGAIGLEAASRGAERVLLVEQDRRTTDLARRNADELGLAVRTRTARVEHLAAEPPATPYDIIWLDPPYELAAEAVDAVLADLVAHGWLAESALVVLERSKRSADPVWPDIITEQWTKTYGETRIHYGMAG</sequence>
<accession>A0A9D1GYU4</accession>